<accession>A0A8H3CYV4</accession>
<proteinExistence type="predicted"/>
<feature type="repeat" description="WD" evidence="3">
    <location>
        <begin position="1033"/>
        <end position="1074"/>
    </location>
</feature>
<dbReference type="InterPro" id="IPR020472">
    <property type="entry name" value="WD40_PAC1"/>
</dbReference>
<dbReference type="Gene3D" id="2.130.10.10">
    <property type="entry name" value="YVTN repeat-like/Quinoprotein amine dehydrogenase"/>
    <property type="match status" value="4"/>
</dbReference>
<evidence type="ECO:0000256" key="2">
    <source>
        <dbReference type="ARBA" id="ARBA00022737"/>
    </source>
</evidence>
<dbReference type="PANTHER" id="PTHR22847:SF637">
    <property type="entry name" value="WD REPEAT DOMAIN 5B"/>
    <property type="match status" value="1"/>
</dbReference>
<dbReference type="CDD" id="cd00200">
    <property type="entry name" value="WD40"/>
    <property type="match status" value="1"/>
</dbReference>
<feature type="domain" description="Nephrocystin 3-like N-terminal" evidence="5">
    <location>
        <begin position="247"/>
        <end position="406"/>
    </location>
</feature>
<feature type="region of interest" description="Disordered" evidence="4">
    <location>
        <begin position="1"/>
        <end position="57"/>
    </location>
</feature>
<feature type="repeat" description="WD" evidence="3">
    <location>
        <begin position="947"/>
        <end position="988"/>
    </location>
</feature>
<feature type="repeat" description="WD" evidence="3">
    <location>
        <begin position="1210"/>
        <end position="1242"/>
    </location>
</feature>
<feature type="compositionally biased region" description="Polar residues" evidence="4">
    <location>
        <begin position="12"/>
        <end position="25"/>
    </location>
</feature>
<comment type="caution">
    <text evidence="6">The sequence shown here is derived from an EMBL/GenBank/DDBJ whole genome shotgun (WGS) entry which is preliminary data.</text>
</comment>
<dbReference type="SUPFAM" id="SSF82171">
    <property type="entry name" value="DPP6 N-terminal domain-like"/>
    <property type="match status" value="1"/>
</dbReference>
<feature type="compositionally biased region" description="Polar residues" evidence="4">
    <location>
        <begin position="42"/>
        <end position="57"/>
    </location>
</feature>
<keyword evidence="1 3" id="KW-0853">WD repeat</keyword>
<dbReference type="SMART" id="SM00320">
    <property type="entry name" value="WD40"/>
    <property type="match status" value="10"/>
</dbReference>
<dbReference type="Pfam" id="PF00400">
    <property type="entry name" value="WD40"/>
    <property type="match status" value="7"/>
</dbReference>
<feature type="repeat" description="WD" evidence="3">
    <location>
        <begin position="1290"/>
        <end position="1331"/>
    </location>
</feature>
<gene>
    <name evidence="6" type="ORF">RDB_LOCUS148108</name>
</gene>
<evidence type="ECO:0000256" key="4">
    <source>
        <dbReference type="SAM" id="MobiDB-lite"/>
    </source>
</evidence>
<organism evidence="6 7">
    <name type="scientific">Rhizoctonia solani</name>
    <dbReference type="NCBI Taxonomy" id="456999"/>
    <lineage>
        <taxon>Eukaryota</taxon>
        <taxon>Fungi</taxon>
        <taxon>Dikarya</taxon>
        <taxon>Basidiomycota</taxon>
        <taxon>Agaricomycotina</taxon>
        <taxon>Agaricomycetes</taxon>
        <taxon>Cantharellales</taxon>
        <taxon>Ceratobasidiaceae</taxon>
        <taxon>Rhizoctonia</taxon>
    </lineage>
</organism>
<dbReference type="InterPro" id="IPR019775">
    <property type="entry name" value="WD40_repeat_CS"/>
</dbReference>
<dbReference type="PROSITE" id="PS50082">
    <property type="entry name" value="WD_REPEATS_2"/>
    <property type="match status" value="8"/>
</dbReference>
<evidence type="ECO:0000313" key="6">
    <source>
        <dbReference type="EMBL" id="CAE6496932.1"/>
    </source>
</evidence>
<dbReference type="SUPFAM" id="SSF50978">
    <property type="entry name" value="WD40 repeat-like"/>
    <property type="match status" value="1"/>
</dbReference>
<feature type="repeat" description="WD" evidence="3">
    <location>
        <begin position="861"/>
        <end position="902"/>
    </location>
</feature>
<name>A0A8H3CYV4_9AGAM</name>
<keyword evidence="2" id="KW-0677">Repeat</keyword>
<evidence type="ECO:0000259" key="5">
    <source>
        <dbReference type="Pfam" id="PF24883"/>
    </source>
</evidence>
<dbReference type="InterPro" id="IPR015943">
    <property type="entry name" value="WD40/YVTN_repeat-like_dom_sf"/>
</dbReference>
<dbReference type="InterPro" id="IPR027417">
    <property type="entry name" value="P-loop_NTPase"/>
</dbReference>
<dbReference type="GO" id="GO:1990234">
    <property type="term" value="C:transferase complex"/>
    <property type="evidence" value="ECO:0007669"/>
    <property type="project" value="UniProtKB-ARBA"/>
</dbReference>
<dbReference type="EMBL" id="CAJMWX010001577">
    <property type="protein sequence ID" value="CAE6496932.1"/>
    <property type="molecule type" value="Genomic_DNA"/>
</dbReference>
<feature type="repeat" description="WD" evidence="3">
    <location>
        <begin position="990"/>
        <end position="1031"/>
    </location>
</feature>
<dbReference type="InterPro" id="IPR001680">
    <property type="entry name" value="WD40_rpt"/>
</dbReference>
<dbReference type="PRINTS" id="PR00320">
    <property type="entry name" value="GPROTEINBRPT"/>
</dbReference>
<dbReference type="PANTHER" id="PTHR22847">
    <property type="entry name" value="WD40 REPEAT PROTEIN"/>
    <property type="match status" value="1"/>
</dbReference>
<dbReference type="InterPro" id="IPR036322">
    <property type="entry name" value="WD40_repeat_dom_sf"/>
</dbReference>
<dbReference type="Proteomes" id="UP000663888">
    <property type="component" value="Unassembled WGS sequence"/>
</dbReference>
<evidence type="ECO:0000256" key="1">
    <source>
        <dbReference type="ARBA" id="ARBA00022574"/>
    </source>
</evidence>
<dbReference type="PROSITE" id="PS00678">
    <property type="entry name" value="WD_REPEATS_1"/>
    <property type="match status" value="4"/>
</dbReference>
<reference evidence="6" key="1">
    <citation type="submission" date="2021-01" db="EMBL/GenBank/DDBJ databases">
        <authorList>
            <person name="Kaushik A."/>
        </authorList>
    </citation>
    <scope>NUCLEOTIDE SEQUENCE</scope>
    <source>
        <strain evidence="6">AG4-R118</strain>
    </source>
</reference>
<dbReference type="SUPFAM" id="SSF52540">
    <property type="entry name" value="P-loop containing nucleoside triphosphate hydrolases"/>
    <property type="match status" value="1"/>
</dbReference>
<dbReference type="InterPro" id="IPR056884">
    <property type="entry name" value="NPHP3-like_N"/>
</dbReference>
<protein>
    <recommendedName>
        <fullName evidence="5">Nephrocystin 3-like N-terminal domain-containing protein</fullName>
    </recommendedName>
</protein>
<dbReference type="Pfam" id="PF24883">
    <property type="entry name" value="NPHP3_N"/>
    <property type="match status" value="1"/>
</dbReference>
<evidence type="ECO:0000256" key="3">
    <source>
        <dbReference type="PROSITE-ProRule" id="PRU00221"/>
    </source>
</evidence>
<dbReference type="Gene3D" id="3.40.50.300">
    <property type="entry name" value="P-loop containing nucleotide triphosphate hydrolases"/>
    <property type="match status" value="1"/>
</dbReference>
<feature type="repeat" description="WD" evidence="3">
    <location>
        <begin position="1333"/>
        <end position="1365"/>
    </location>
</feature>
<evidence type="ECO:0000313" key="7">
    <source>
        <dbReference type="Proteomes" id="UP000663888"/>
    </source>
</evidence>
<dbReference type="PROSITE" id="PS50294">
    <property type="entry name" value="WD_REPEATS_REGION"/>
    <property type="match status" value="7"/>
</dbReference>
<feature type="repeat" description="WD" evidence="3">
    <location>
        <begin position="904"/>
        <end position="945"/>
    </location>
</feature>
<sequence length="1446" mass="159661">MSFRKKLFGSKSRIQAGTNDATQGNEAPIAPGSPGRLASPTVERTSPRLSPTPASSTQAKWRKLSWANLKGLLDTLNQAASASGLGPLKTVVQGLIECIEIFEDAAQGQQAYIELQAELEETFKRLQQYLALSPTIVASVSHVCVLIQKEIEDLKSQQTRPRKRRLSGGMDDETNVLASYKRMRTQLQHLPLDISISTLAIIEQHAMDARLEKLAPAISARYNLENKNIPRRGPCTEGTRTKVLDAMYQWAICKDTGNIYWMSGMAGTGKTTIAYTLCKRLDVGSNRNLGASFFCSRSLPECRSVGRIIPSIAYQLAQRFQPYQHVLCEAIKNNPDAQDGGPGVQFESLIVGPLSDPKVKEAFPLNVVVVIDALDECEDATSTRQILDTLSIKLKGLPIKFVVSSRPEAAIRDLMEKNGSWVSSRVVLHELDSGEVQTDIKTYLEAELTPISPSLVEIEKLVERAGVLFIYAATVVRYVGHDNFRRQPRQRLKMVLETTKKQGGAQTKAIDELYGAILEAAVNDDQLELEDIDDMKLILNTVICAKAPLTVDALNGLLNLGEVDRVDAALRPLWSVLHIMQPNKTVTTLHASFPDYLTDPKRSSSDWHCDPAAHNRVLAERCFEYIRHTKPQFNICRLPSSFLYDHEVEDMDSRVQEFISSELRYACQYWSAHLDGSDAADASTLMTLLDYFLTTNLLLWVEVMNLTKNISATPANLSIAKRWAMVSKILFGHSQLTLQLIKPHSPSRGLVDLIHDAMRFTNSVISSPVSQSTPHIYISMLPFLSSHSPIRKHYMPGMQLAGVRGPALDRRKPLLAKWPVRRSGSVACSPDGTLLAIGPWDKKDPISLVQTSSGRSVRDISQEHASHVRCIALSPDGTCIACGTKKGTIWVWDVSSGHPLLGPLQGHQKSVISIIFSHDGSRIISGSDDNTIRIWESRSGECLLGPLIGHTDPVLCLAVSSDDSMLISGSADSTIRVWDMQTGCPLFNPITRHTHFVRSVAISPDGRWFVSGSDDGTVRVWNTRTGQTLLGPLQTQNGRPSSIAISPDGAHFSAGFGDGTIQIWDATTGQAVSSPFKEHSMGVYVCLMPRPQLLPWTCHLVTPCPSFRLTFRPTASALSPGQMIPRILSCSSDRNLYQWDAQTGAIYQVDSPIVDPFISEYQSLGFVSATYSPDGNSIAAISRRGDIYIWDSSSDEINLGPIRTEKGGMAIEFSLDGKSLLTGWRDRAVHIWDVQTGQLVSSHQPQDYLIVSSFAFSPDLHRNIIADWNFGAASLHQRGTHTGERITGLFEGHTDYITTVQYSSDGRHIVSGSHDKTVRIWDAQTGDSVFGPLRGHTDYVHSVAYSPDRTYVASASDDTTIRIWDTGLINHDSEAYETPGVVEWVLDEDGWVVDEQSQRLIWVPPDLRSSLMSPRNAMLISQNGYVRLDFGGAPIGKEWARCWSGC</sequence>